<evidence type="ECO:0000256" key="1">
    <source>
        <dbReference type="SAM" id="MobiDB-lite"/>
    </source>
</evidence>
<evidence type="ECO:0000313" key="2">
    <source>
        <dbReference type="EMBL" id="GAA3871491.1"/>
    </source>
</evidence>
<feature type="region of interest" description="Disordered" evidence="1">
    <location>
        <begin position="75"/>
        <end position="102"/>
    </location>
</feature>
<comment type="caution">
    <text evidence="2">The sequence shown here is derived from an EMBL/GenBank/DDBJ whole genome shotgun (WGS) entry which is preliminary data.</text>
</comment>
<name>A0ABP7KCH6_9RHOB</name>
<protein>
    <recommendedName>
        <fullName evidence="4">Antifreeze protein</fullName>
    </recommendedName>
</protein>
<organism evidence="2 3">
    <name type="scientific">Celeribacter arenosi</name>
    <dbReference type="NCBI Taxonomy" id="792649"/>
    <lineage>
        <taxon>Bacteria</taxon>
        <taxon>Pseudomonadati</taxon>
        <taxon>Pseudomonadota</taxon>
        <taxon>Alphaproteobacteria</taxon>
        <taxon>Rhodobacterales</taxon>
        <taxon>Roseobacteraceae</taxon>
        <taxon>Celeribacter</taxon>
    </lineage>
</organism>
<proteinExistence type="predicted"/>
<dbReference type="Proteomes" id="UP001399917">
    <property type="component" value="Unassembled WGS sequence"/>
</dbReference>
<accession>A0ABP7KCH6</accession>
<dbReference type="RefSeq" id="WP_344847152.1">
    <property type="nucleotide sequence ID" value="NZ_BAABDF010000007.1"/>
</dbReference>
<reference evidence="3" key="1">
    <citation type="journal article" date="2019" name="Int. J. Syst. Evol. Microbiol.">
        <title>The Global Catalogue of Microorganisms (GCM) 10K type strain sequencing project: providing services to taxonomists for standard genome sequencing and annotation.</title>
        <authorList>
            <consortium name="The Broad Institute Genomics Platform"/>
            <consortium name="The Broad Institute Genome Sequencing Center for Infectious Disease"/>
            <person name="Wu L."/>
            <person name="Ma J."/>
        </authorList>
    </citation>
    <scope>NUCLEOTIDE SEQUENCE [LARGE SCALE GENOMIC DNA]</scope>
    <source>
        <strain evidence="3">JCM 17190</strain>
    </source>
</reference>
<dbReference type="EMBL" id="BAABDF010000007">
    <property type="protein sequence ID" value="GAA3871491.1"/>
    <property type="molecule type" value="Genomic_DNA"/>
</dbReference>
<gene>
    <name evidence="2" type="ORF">GCM10022404_21710</name>
</gene>
<keyword evidence="3" id="KW-1185">Reference proteome</keyword>
<evidence type="ECO:0008006" key="4">
    <source>
        <dbReference type="Google" id="ProtNLM"/>
    </source>
</evidence>
<evidence type="ECO:0000313" key="3">
    <source>
        <dbReference type="Proteomes" id="UP001399917"/>
    </source>
</evidence>
<sequence length="102" mass="11043">MYPLFDLQLRYAKMVADAQAVVAMRMLGMAGFWTTRPTEVQDMIAEKQQATLRAAVAGTRAIMAGKGPVATSSAMLSPVARKVRTNRRRLTDQGPKSGSAKS</sequence>